<organism evidence="2 3">
    <name type="scientific">Hypothenemus hampei</name>
    <name type="common">Coffee berry borer</name>
    <dbReference type="NCBI Taxonomy" id="57062"/>
    <lineage>
        <taxon>Eukaryota</taxon>
        <taxon>Metazoa</taxon>
        <taxon>Ecdysozoa</taxon>
        <taxon>Arthropoda</taxon>
        <taxon>Hexapoda</taxon>
        <taxon>Insecta</taxon>
        <taxon>Pterygota</taxon>
        <taxon>Neoptera</taxon>
        <taxon>Endopterygota</taxon>
        <taxon>Coleoptera</taxon>
        <taxon>Polyphaga</taxon>
        <taxon>Cucujiformia</taxon>
        <taxon>Curculionidae</taxon>
        <taxon>Scolytinae</taxon>
        <taxon>Hypothenemus</taxon>
    </lineage>
</organism>
<dbReference type="AlphaFoldDB" id="A0ABD1EAS1"/>
<keyword evidence="1" id="KW-0732">Signal</keyword>
<dbReference type="EMBL" id="JBDJPC010000009">
    <property type="protein sequence ID" value="KAL1491769.1"/>
    <property type="molecule type" value="Genomic_DNA"/>
</dbReference>
<reference evidence="2 3" key="1">
    <citation type="submission" date="2024-05" db="EMBL/GenBank/DDBJ databases">
        <title>Genetic variation in Jamaican populations of the coffee berry borer (Hypothenemus hampei).</title>
        <authorList>
            <person name="Errbii M."/>
            <person name="Myrie A."/>
        </authorList>
    </citation>
    <scope>NUCLEOTIDE SEQUENCE [LARGE SCALE GENOMIC DNA]</scope>
    <source>
        <strain evidence="2">JA-Hopewell-2020-01-JO</strain>
        <tissue evidence="2">Whole body</tissue>
    </source>
</reference>
<feature type="signal peptide" evidence="1">
    <location>
        <begin position="1"/>
        <end position="20"/>
    </location>
</feature>
<keyword evidence="3" id="KW-1185">Reference proteome</keyword>
<gene>
    <name evidence="2" type="ORF">ABEB36_012318</name>
</gene>
<evidence type="ECO:0000313" key="2">
    <source>
        <dbReference type="EMBL" id="KAL1491769.1"/>
    </source>
</evidence>
<feature type="chain" id="PRO_5044830257" evidence="1">
    <location>
        <begin position="21"/>
        <end position="516"/>
    </location>
</feature>
<dbReference type="Proteomes" id="UP001566132">
    <property type="component" value="Unassembled WGS sequence"/>
</dbReference>
<comment type="caution">
    <text evidence="2">The sequence shown here is derived from an EMBL/GenBank/DDBJ whole genome shotgun (WGS) entry which is preliminary data.</text>
</comment>
<protein>
    <submittedName>
        <fullName evidence="2">Uncharacterized protein</fullName>
    </submittedName>
</protein>
<accession>A0ABD1EAS1</accession>
<proteinExistence type="predicted"/>
<evidence type="ECO:0000256" key="1">
    <source>
        <dbReference type="SAM" id="SignalP"/>
    </source>
</evidence>
<name>A0ABD1EAS1_HYPHA</name>
<evidence type="ECO:0000313" key="3">
    <source>
        <dbReference type="Proteomes" id="UP001566132"/>
    </source>
</evidence>
<sequence length="516" mass="57165">MFLKFAIIFFIWISFSICQAKMDYTQAYDDGLFYTTSDVFPKQFAVTNASVKTGVVVNPETGKIALLNGETKKGIIIDKRLNKAVDVVKDWPVNKLNFNDSLRNLNLTALFNSNADHAFQIVDSSDSKASTQVSQFFGSFAPDFLEETTENSGSAVGGVLKFFKLIMHLLKVVLGPVLDMTTSTWCHFKGGFKALLNIFYWIGVIISHIGGGIATLIKAAIVFPVKTIIVAVDGAEAFYVILKAIASKIDLWKVFKNVLSVPAEITKFIVGLGGKVISGVTGLFAIIQQLFTFNIFKLPEIIGHFTQMILNLFKAERPTIQNMQDSINDLLDLTEDQSKPASKSQQYSEYKEFLTSMKGEIGFKINGISIGSLVQLITNTTNTAKSVLMGAIKIINPLVPHNLALPQMLVNLVKSLNTTTGQSHVRQLIPDIEIPPEGLYEAGTVFRSAPDSSIPVEELANLPASQFFKKFPVIYKIYNEFNEVSQLYYNESMDALLTYEHMMELAEFTTKAFGLI</sequence>